<name>A0A7W6S0Q3_9PROT</name>
<evidence type="ECO:0000256" key="1">
    <source>
        <dbReference type="SAM" id="MobiDB-lite"/>
    </source>
</evidence>
<dbReference type="AlphaFoldDB" id="A0A7W6S0Q3"/>
<keyword evidence="4" id="KW-1185">Reference proteome</keyword>
<dbReference type="Proteomes" id="UP000555728">
    <property type="component" value="Unassembled WGS sequence"/>
</dbReference>
<keyword evidence="2" id="KW-1133">Transmembrane helix</keyword>
<reference evidence="3 4" key="1">
    <citation type="submission" date="2020-08" db="EMBL/GenBank/DDBJ databases">
        <title>Genome sequencing of Purple Non-Sulfur Bacteria from various extreme environments.</title>
        <authorList>
            <person name="Mayer M."/>
        </authorList>
    </citation>
    <scope>NUCLEOTIDE SEQUENCE [LARGE SCALE GENOMIC DNA]</scope>
    <source>
        <strain evidence="3 4">JA135</strain>
    </source>
</reference>
<keyword evidence="2" id="KW-0472">Membrane</keyword>
<feature type="transmembrane region" description="Helical" evidence="2">
    <location>
        <begin position="6"/>
        <end position="29"/>
    </location>
</feature>
<evidence type="ECO:0000313" key="4">
    <source>
        <dbReference type="Proteomes" id="UP000555728"/>
    </source>
</evidence>
<accession>A0A7W6S0Q3</accession>
<feature type="transmembrane region" description="Helical" evidence="2">
    <location>
        <begin position="61"/>
        <end position="85"/>
    </location>
</feature>
<feature type="compositionally biased region" description="Basic and acidic residues" evidence="1">
    <location>
        <begin position="35"/>
        <end position="56"/>
    </location>
</feature>
<gene>
    <name evidence="3" type="ORF">GGD88_002502</name>
</gene>
<comment type="caution">
    <text evidence="3">The sequence shown here is derived from an EMBL/GenBank/DDBJ whole genome shotgun (WGS) entry which is preliminary data.</text>
</comment>
<organism evidence="3 4">
    <name type="scientific">Roseospira goensis</name>
    <dbReference type="NCBI Taxonomy" id="391922"/>
    <lineage>
        <taxon>Bacteria</taxon>
        <taxon>Pseudomonadati</taxon>
        <taxon>Pseudomonadota</taxon>
        <taxon>Alphaproteobacteria</taxon>
        <taxon>Rhodospirillales</taxon>
        <taxon>Rhodospirillaceae</taxon>
        <taxon>Roseospira</taxon>
    </lineage>
</organism>
<protein>
    <submittedName>
        <fullName evidence="3">Uncharacterized protein</fullName>
    </submittedName>
</protein>
<dbReference type="EMBL" id="JACIGI010000021">
    <property type="protein sequence ID" value="MBB4286761.1"/>
    <property type="molecule type" value="Genomic_DNA"/>
</dbReference>
<evidence type="ECO:0000256" key="2">
    <source>
        <dbReference type="SAM" id="Phobius"/>
    </source>
</evidence>
<keyword evidence="2" id="KW-0812">Transmembrane</keyword>
<feature type="region of interest" description="Disordered" evidence="1">
    <location>
        <begin position="35"/>
        <end position="58"/>
    </location>
</feature>
<evidence type="ECO:0000313" key="3">
    <source>
        <dbReference type="EMBL" id="MBB4286761.1"/>
    </source>
</evidence>
<feature type="transmembrane region" description="Helical" evidence="2">
    <location>
        <begin position="97"/>
        <end position="115"/>
    </location>
</feature>
<sequence length="124" mass="13171">MLSLILAGIGGVLVLYVVWGLLFGLFRLVSGWADRETRERAPSKGGRETREPRSSDDPVEALVGAGAMALAVGMVGAPVAFVVALFTKSNGAPEFGVLLNIMVLTFFGVLVLQVLTASRDDHDR</sequence>
<dbReference type="RefSeq" id="WP_184435892.1">
    <property type="nucleotide sequence ID" value="NZ_JACIGI010000021.1"/>
</dbReference>
<proteinExistence type="predicted"/>